<sequence length="121" mass="14012">MQDNSSQGVEEIGLITSCVDTQVRNQEGIQLFVDINTNHGKENNNNDKTKDQNEEFDHSHMQENLPKQAEHGWSEYEQEHLNNTLEQAGASPLRRGRSRNRRKGKKIREKTNPEIQERKSS</sequence>
<evidence type="ECO:0000313" key="2">
    <source>
        <dbReference type="EMBL" id="MCD7467451.1"/>
    </source>
</evidence>
<feature type="compositionally biased region" description="Basic and acidic residues" evidence="1">
    <location>
        <begin position="109"/>
        <end position="121"/>
    </location>
</feature>
<comment type="caution">
    <text evidence="2">The sequence shown here is derived from an EMBL/GenBank/DDBJ whole genome shotgun (WGS) entry which is preliminary data.</text>
</comment>
<feature type="compositionally biased region" description="Basic residues" evidence="1">
    <location>
        <begin position="94"/>
        <end position="108"/>
    </location>
</feature>
<dbReference type="Proteomes" id="UP000823775">
    <property type="component" value="Unassembled WGS sequence"/>
</dbReference>
<organism evidence="2 3">
    <name type="scientific">Datura stramonium</name>
    <name type="common">Jimsonweed</name>
    <name type="synonym">Common thornapple</name>
    <dbReference type="NCBI Taxonomy" id="4076"/>
    <lineage>
        <taxon>Eukaryota</taxon>
        <taxon>Viridiplantae</taxon>
        <taxon>Streptophyta</taxon>
        <taxon>Embryophyta</taxon>
        <taxon>Tracheophyta</taxon>
        <taxon>Spermatophyta</taxon>
        <taxon>Magnoliopsida</taxon>
        <taxon>eudicotyledons</taxon>
        <taxon>Gunneridae</taxon>
        <taxon>Pentapetalae</taxon>
        <taxon>asterids</taxon>
        <taxon>lamiids</taxon>
        <taxon>Solanales</taxon>
        <taxon>Solanaceae</taxon>
        <taxon>Solanoideae</taxon>
        <taxon>Datureae</taxon>
        <taxon>Datura</taxon>
    </lineage>
</organism>
<feature type="region of interest" description="Disordered" evidence="1">
    <location>
        <begin position="35"/>
        <end position="121"/>
    </location>
</feature>
<protein>
    <submittedName>
        <fullName evidence="2">Uncharacterized protein</fullName>
    </submittedName>
</protein>
<gene>
    <name evidence="2" type="ORF">HAX54_004893</name>
</gene>
<reference evidence="2 3" key="1">
    <citation type="journal article" date="2021" name="BMC Genomics">
        <title>Datura genome reveals duplications of psychoactive alkaloid biosynthetic genes and high mutation rate following tissue culture.</title>
        <authorList>
            <person name="Rajewski A."/>
            <person name="Carter-House D."/>
            <person name="Stajich J."/>
            <person name="Litt A."/>
        </authorList>
    </citation>
    <scope>NUCLEOTIDE SEQUENCE [LARGE SCALE GENOMIC DNA]</scope>
    <source>
        <strain evidence="2">AR-01</strain>
    </source>
</reference>
<dbReference type="EMBL" id="JACEIK010001230">
    <property type="protein sequence ID" value="MCD7467451.1"/>
    <property type="molecule type" value="Genomic_DNA"/>
</dbReference>
<evidence type="ECO:0000313" key="3">
    <source>
        <dbReference type="Proteomes" id="UP000823775"/>
    </source>
</evidence>
<accession>A0ABS8T8Y5</accession>
<proteinExistence type="predicted"/>
<name>A0ABS8T8Y5_DATST</name>
<keyword evidence="3" id="KW-1185">Reference proteome</keyword>
<feature type="compositionally biased region" description="Basic and acidic residues" evidence="1">
    <location>
        <begin position="39"/>
        <end position="61"/>
    </location>
</feature>
<feature type="compositionally biased region" description="Basic and acidic residues" evidence="1">
    <location>
        <begin position="68"/>
        <end position="80"/>
    </location>
</feature>
<evidence type="ECO:0000256" key="1">
    <source>
        <dbReference type="SAM" id="MobiDB-lite"/>
    </source>
</evidence>